<gene>
    <name evidence="1" type="ORF">MTBPR1_80058</name>
</gene>
<dbReference type="Proteomes" id="UP000231658">
    <property type="component" value="Unassembled WGS sequence"/>
</dbReference>
<proteinExistence type="predicted"/>
<organism evidence="1 2">
    <name type="scientific">Candidatus Terasakiella magnetica</name>
    <dbReference type="NCBI Taxonomy" id="1867952"/>
    <lineage>
        <taxon>Bacteria</taxon>
        <taxon>Pseudomonadati</taxon>
        <taxon>Pseudomonadota</taxon>
        <taxon>Alphaproteobacteria</taxon>
        <taxon>Rhodospirillales</taxon>
        <taxon>Terasakiellaceae</taxon>
        <taxon>Terasakiella</taxon>
    </lineage>
</organism>
<dbReference type="EMBL" id="FLYE01000047">
    <property type="protein sequence ID" value="SCA58004.1"/>
    <property type="molecule type" value="Genomic_DNA"/>
</dbReference>
<reference evidence="1 2" key="1">
    <citation type="submission" date="2016-07" db="EMBL/GenBank/DDBJ databases">
        <authorList>
            <person name="Lefevre C.T."/>
        </authorList>
    </citation>
    <scope>NUCLEOTIDE SEQUENCE [LARGE SCALE GENOMIC DNA]</scope>
    <source>
        <strain evidence="1">PR1</strain>
    </source>
</reference>
<name>A0A1C3RL45_9PROT</name>
<accession>A0A1C3RL45</accession>
<keyword evidence="2" id="KW-1185">Reference proteome</keyword>
<protein>
    <submittedName>
        <fullName evidence="1">Uncharacterized protein</fullName>
    </submittedName>
</protein>
<sequence>MGEAKSIAIDHYLNSSPIWGSEYDVVSRRTWGDKVSCHPFFCAYFYSFT</sequence>
<evidence type="ECO:0000313" key="1">
    <source>
        <dbReference type="EMBL" id="SCA58004.1"/>
    </source>
</evidence>
<dbReference type="AlphaFoldDB" id="A0A1C3RL45"/>
<evidence type="ECO:0000313" key="2">
    <source>
        <dbReference type="Proteomes" id="UP000231658"/>
    </source>
</evidence>